<comment type="caution">
    <text evidence="1">The sequence shown here is derived from an EMBL/GenBank/DDBJ whole genome shotgun (WGS) entry which is preliminary data.</text>
</comment>
<organism evidence="1 2">
    <name type="scientific">Caerostris darwini</name>
    <dbReference type="NCBI Taxonomy" id="1538125"/>
    <lineage>
        <taxon>Eukaryota</taxon>
        <taxon>Metazoa</taxon>
        <taxon>Ecdysozoa</taxon>
        <taxon>Arthropoda</taxon>
        <taxon>Chelicerata</taxon>
        <taxon>Arachnida</taxon>
        <taxon>Araneae</taxon>
        <taxon>Araneomorphae</taxon>
        <taxon>Entelegynae</taxon>
        <taxon>Araneoidea</taxon>
        <taxon>Araneidae</taxon>
        <taxon>Caerostris</taxon>
    </lineage>
</organism>
<evidence type="ECO:0000313" key="1">
    <source>
        <dbReference type="EMBL" id="GIY68453.1"/>
    </source>
</evidence>
<accession>A0AAV4VEC3</accession>
<dbReference type="Proteomes" id="UP001054837">
    <property type="component" value="Unassembled WGS sequence"/>
</dbReference>
<dbReference type="AlphaFoldDB" id="A0AAV4VEC3"/>
<protein>
    <submittedName>
        <fullName evidence="1">Uncharacterized protein</fullName>
    </submittedName>
</protein>
<name>A0AAV4VEC3_9ARAC</name>
<keyword evidence="2" id="KW-1185">Reference proteome</keyword>
<reference evidence="1 2" key="1">
    <citation type="submission" date="2021-06" db="EMBL/GenBank/DDBJ databases">
        <title>Caerostris darwini draft genome.</title>
        <authorList>
            <person name="Kono N."/>
            <person name="Arakawa K."/>
        </authorList>
    </citation>
    <scope>NUCLEOTIDE SEQUENCE [LARGE SCALE GENOMIC DNA]</scope>
</reference>
<proteinExistence type="predicted"/>
<evidence type="ECO:0000313" key="2">
    <source>
        <dbReference type="Proteomes" id="UP001054837"/>
    </source>
</evidence>
<gene>
    <name evidence="1" type="ORF">CDAR_546221</name>
</gene>
<dbReference type="EMBL" id="BPLQ01012871">
    <property type="protein sequence ID" value="GIY68453.1"/>
    <property type="molecule type" value="Genomic_DNA"/>
</dbReference>
<sequence length="231" mass="26406">MSDWEDYYPLGWAKGKEQTSKPKTGHYITFRHVKVPVCFLHCSLGKRPIRKSAPLLSLNAEWWEKAEQRKKQEVGCLEFEFSCRLSFTQLGERQRTNKQAKDGALHHPPSRQRSGLLLALLTGKATNQESAPLLSLNAECWEKEEKRRSKKLGVRTSWAKGREQTSKPKSGHYITIRHVNVPVCCLHCSLGKQPIRESAPLLSLNAECGEKEEKRKKQEVGCQEFEFSCIS</sequence>